<accession>A0A9P6C8K7</accession>
<proteinExistence type="predicted"/>
<evidence type="ECO:0000313" key="1">
    <source>
        <dbReference type="EMBL" id="KAF9456082.1"/>
    </source>
</evidence>
<sequence length="251" mass="27281">MAPSTKILPVEEELLKGVRKVRNIEFDPTDLKTLLNGDKSPASIIDAYFGLVQARAELKGVDLDWCIFSSCLGPLIAGEKPEGRVYGTIEDHILAACSAPATPEALLGKTKWIVPLCGGRPSHWILAWVNFSSVSALSLRVYLPLGVMNNQDDEDDPMDQSDGSGSDIPSSASLLFSCRSNQSSPSQIHTYSSISLLLYNLGMSALVIDPLTSHRSLTPLASKRWLTLNKPQVRKVLPTIRIPGGRMRAKA</sequence>
<dbReference type="OrthoDB" id="3014812at2759"/>
<name>A0A9P6C8K7_9AGAR</name>
<organism evidence="1 2">
    <name type="scientific">Collybia nuda</name>
    <dbReference type="NCBI Taxonomy" id="64659"/>
    <lineage>
        <taxon>Eukaryota</taxon>
        <taxon>Fungi</taxon>
        <taxon>Dikarya</taxon>
        <taxon>Basidiomycota</taxon>
        <taxon>Agaricomycotina</taxon>
        <taxon>Agaricomycetes</taxon>
        <taxon>Agaricomycetidae</taxon>
        <taxon>Agaricales</taxon>
        <taxon>Tricholomatineae</taxon>
        <taxon>Clitocybaceae</taxon>
        <taxon>Collybia</taxon>
    </lineage>
</organism>
<evidence type="ECO:0008006" key="3">
    <source>
        <dbReference type="Google" id="ProtNLM"/>
    </source>
</evidence>
<reference evidence="1" key="1">
    <citation type="submission" date="2020-11" db="EMBL/GenBank/DDBJ databases">
        <authorList>
            <consortium name="DOE Joint Genome Institute"/>
            <person name="Ahrendt S."/>
            <person name="Riley R."/>
            <person name="Andreopoulos W."/>
            <person name="Labutti K."/>
            <person name="Pangilinan J."/>
            <person name="Ruiz-Duenas F.J."/>
            <person name="Barrasa J.M."/>
            <person name="Sanchez-Garcia M."/>
            <person name="Camarero S."/>
            <person name="Miyauchi S."/>
            <person name="Serrano A."/>
            <person name="Linde D."/>
            <person name="Babiker R."/>
            <person name="Drula E."/>
            <person name="Ayuso-Fernandez I."/>
            <person name="Pacheco R."/>
            <person name="Padilla G."/>
            <person name="Ferreira P."/>
            <person name="Barriuso J."/>
            <person name="Kellner H."/>
            <person name="Castanera R."/>
            <person name="Alfaro M."/>
            <person name="Ramirez L."/>
            <person name="Pisabarro A.G."/>
            <person name="Kuo A."/>
            <person name="Tritt A."/>
            <person name="Lipzen A."/>
            <person name="He G."/>
            <person name="Yan M."/>
            <person name="Ng V."/>
            <person name="Cullen D."/>
            <person name="Martin F."/>
            <person name="Rosso M.-N."/>
            <person name="Henrissat B."/>
            <person name="Hibbett D."/>
            <person name="Martinez A.T."/>
            <person name="Grigoriev I.V."/>
        </authorList>
    </citation>
    <scope>NUCLEOTIDE SEQUENCE</scope>
    <source>
        <strain evidence="1">CBS 247.69</strain>
    </source>
</reference>
<dbReference type="AlphaFoldDB" id="A0A9P6C8K7"/>
<protein>
    <recommendedName>
        <fullName evidence="3">Ubiquitin-like protease family profile domain-containing protein</fullName>
    </recommendedName>
</protein>
<evidence type="ECO:0000313" key="2">
    <source>
        <dbReference type="Proteomes" id="UP000807353"/>
    </source>
</evidence>
<comment type="caution">
    <text evidence="1">The sequence shown here is derived from an EMBL/GenBank/DDBJ whole genome shotgun (WGS) entry which is preliminary data.</text>
</comment>
<dbReference type="Proteomes" id="UP000807353">
    <property type="component" value="Unassembled WGS sequence"/>
</dbReference>
<dbReference type="EMBL" id="MU150464">
    <property type="protein sequence ID" value="KAF9456082.1"/>
    <property type="molecule type" value="Genomic_DNA"/>
</dbReference>
<dbReference type="Gene3D" id="3.40.395.10">
    <property type="entry name" value="Adenoviral Proteinase, Chain A"/>
    <property type="match status" value="1"/>
</dbReference>
<gene>
    <name evidence="1" type="ORF">BDZ94DRAFT_1327210</name>
</gene>
<keyword evidence="2" id="KW-1185">Reference proteome</keyword>